<reference evidence="2 3" key="1">
    <citation type="journal article" date="2014" name="Genome Announc.">
        <title>Whole-Genome Sequence of Streptococcus suis Serotype 4 Reference Strain 6407.</title>
        <authorList>
            <person name="Wang K."/>
            <person name="Chen J."/>
            <person name="Yao H."/>
            <person name="Lu C."/>
        </authorList>
    </citation>
    <scope>NUCLEOTIDE SEQUENCE [LARGE SCALE GENOMIC DNA]</scope>
    <source>
        <strain evidence="2">6407</strain>
    </source>
</reference>
<accession>A0A075SGF6</accession>
<dbReference type="PATRIC" id="fig|1214179.4.peg.2058"/>
<gene>
    <name evidence="2" type="ORF">ID09_10350</name>
</gene>
<dbReference type="Proteomes" id="UP000028185">
    <property type="component" value="Chromosome"/>
</dbReference>
<evidence type="ECO:0000313" key="2">
    <source>
        <dbReference type="EMBL" id="AIG44402.1"/>
    </source>
</evidence>
<feature type="transmembrane region" description="Helical" evidence="1">
    <location>
        <begin position="6"/>
        <end position="27"/>
    </location>
</feature>
<dbReference type="RefSeq" id="WP_024390667.1">
    <property type="nucleotide sequence ID" value="NZ_ALLE01000019.1"/>
</dbReference>
<proteinExistence type="predicted"/>
<name>A0A075SGF6_STRSU</name>
<protein>
    <submittedName>
        <fullName evidence="2">Uncharacterized protein</fullName>
    </submittedName>
</protein>
<evidence type="ECO:0000256" key="1">
    <source>
        <dbReference type="SAM" id="Phobius"/>
    </source>
</evidence>
<organism evidence="2 3">
    <name type="scientific">Streptococcus suis 6407</name>
    <dbReference type="NCBI Taxonomy" id="1214179"/>
    <lineage>
        <taxon>Bacteria</taxon>
        <taxon>Bacillati</taxon>
        <taxon>Bacillota</taxon>
        <taxon>Bacilli</taxon>
        <taxon>Lactobacillales</taxon>
        <taxon>Streptococcaceae</taxon>
        <taxon>Streptococcus</taxon>
    </lineage>
</organism>
<dbReference type="HOGENOM" id="CLU_2959028_0_0_9"/>
<dbReference type="AlphaFoldDB" id="A0A075SGF6"/>
<dbReference type="EMBL" id="CP008921">
    <property type="protein sequence ID" value="AIG44402.1"/>
    <property type="molecule type" value="Genomic_DNA"/>
</dbReference>
<sequence length="59" mass="6643">MNKQSTVNYLLTGLIILLILVSVGLIYRTEQLQEQVSNLQGQVNTYRVLIFNLYGKNGG</sequence>
<evidence type="ECO:0000313" key="3">
    <source>
        <dbReference type="Proteomes" id="UP000028185"/>
    </source>
</evidence>
<keyword evidence="1" id="KW-1133">Transmembrane helix</keyword>
<keyword evidence="1" id="KW-0812">Transmembrane</keyword>
<keyword evidence="1" id="KW-0472">Membrane</keyword>